<evidence type="ECO:0000256" key="1">
    <source>
        <dbReference type="ARBA" id="ARBA00022491"/>
    </source>
</evidence>
<proteinExistence type="predicted"/>
<dbReference type="Pfam" id="PF13411">
    <property type="entry name" value="MerR_1"/>
    <property type="match status" value="1"/>
</dbReference>
<reference evidence="6 7" key="1">
    <citation type="submission" date="2024-08" db="EMBL/GenBank/DDBJ databases">
        <authorList>
            <person name="Ishaq N."/>
        </authorList>
    </citation>
    <scope>NUCLEOTIDE SEQUENCE [LARGE SCALE GENOMIC DNA]</scope>
    <source>
        <strain evidence="6 7">JCM 30400</strain>
    </source>
</reference>
<dbReference type="PRINTS" id="PR00040">
    <property type="entry name" value="HTHMERR"/>
</dbReference>
<evidence type="ECO:0000256" key="2">
    <source>
        <dbReference type="ARBA" id="ARBA00023015"/>
    </source>
</evidence>
<dbReference type="PROSITE" id="PS00552">
    <property type="entry name" value="HTH_MERR_1"/>
    <property type="match status" value="1"/>
</dbReference>
<dbReference type="InterPro" id="IPR009061">
    <property type="entry name" value="DNA-bd_dom_put_sf"/>
</dbReference>
<dbReference type="SMART" id="SM00422">
    <property type="entry name" value="HTH_MERR"/>
    <property type="match status" value="1"/>
</dbReference>
<evidence type="ECO:0000313" key="7">
    <source>
        <dbReference type="Proteomes" id="UP001569414"/>
    </source>
</evidence>
<keyword evidence="2" id="KW-0805">Transcription regulation</keyword>
<evidence type="ECO:0000259" key="5">
    <source>
        <dbReference type="PROSITE" id="PS50937"/>
    </source>
</evidence>
<accession>A0ABV4NPN2</accession>
<keyword evidence="4" id="KW-0804">Transcription</keyword>
<dbReference type="Gene3D" id="1.10.1660.10">
    <property type="match status" value="1"/>
</dbReference>
<dbReference type="InterPro" id="IPR000551">
    <property type="entry name" value="MerR-type_HTH_dom"/>
</dbReference>
<keyword evidence="3" id="KW-0238">DNA-binding</keyword>
<dbReference type="PROSITE" id="PS50937">
    <property type="entry name" value="HTH_MERR_2"/>
    <property type="match status" value="1"/>
</dbReference>
<dbReference type="RefSeq" id="WP_299587754.1">
    <property type="nucleotide sequence ID" value="NZ_JBGMEL010000008.1"/>
</dbReference>
<keyword evidence="1" id="KW-0678">Repressor</keyword>
<dbReference type="InterPro" id="IPR047057">
    <property type="entry name" value="MerR_fam"/>
</dbReference>
<dbReference type="PANTHER" id="PTHR30204:SF69">
    <property type="entry name" value="MERR-FAMILY TRANSCRIPTIONAL REGULATOR"/>
    <property type="match status" value="1"/>
</dbReference>
<evidence type="ECO:0000256" key="4">
    <source>
        <dbReference type="ARBA" id="ARBA00023163"/>
    </source>
</evidence>
<comment type="caution">
    <text evidence="6">The sequence shown here is derived from an EMBL/GenBank/DDBJ whole genome shotgun (WGS) entry which is preliminary data.</text>
</comment>
<evidence type="ECO:0000313" key="6">
    <source>
        <dbReference type="EMBL" id="MFA0790886.1"/>
    </source>
</evidence>
<dbReference type="PANTHER" id="PTHR30204">
    <property type="entry name" value="REDOX-CYCLING DRUG-SENSING TRANSCRIPTIONAL ACTIVATOR SOXR"/>
    <property type="match status" value="1"/>
</dbReference>
<protein>
    <submittedName>
        <fullName evidence="6">MerR family transcriptional regulator</fullName>
    </submittedName>
</protein>
<feature type="domain" description="HTH merR-type" evidence="5">
    <location>
        <begin position="1"/>
        <end position="68"/>
    </location>
</feature>
<dbReference type="EMBL" id="JBGMEL010000008">
    <property type="protein sequence ID" value="MFA0790886.1"/>
    <property type="molecule type" value="Genomic_DNA"/>
</dbReference>
<organism evidence="6 7">
    <name type="scientific">Microbulbifer echini</name>
    <dbReference type="NCBI Taxonomy" id="1529067"/>
    <lineage>
        <taxon>Bacteria</taxon>
        <taxon>Pseudomonadati</taxon>
        <taxon>Pseudomonadota</taxon>
        <taxon>Gammaproteobacteria</taxon>
        <taxon>Cellvibrionales</taxon>
        <taxon>Microbulbiferaceae</taxon>
        <taxon>Microbulbifer</taxon>
    </lineage>
</organism>
<dbReference type="SUPFAM" id="SSF46955">
    <property type="entry name" value="Putative DNA-binding domain"/>
    <property type="match status" value="1"/>
</dbReference>
<gene>
    <name evidence="6" type="ORF">ACCI51_10055</name>
</gene>
<keyword evidence="7" id="KW-1185">Reference proteome</keyword>
<evidence type="ECO:0000256" key="3">
    <source>
        <dbReference type="ARBA" id="ARBA00023125"/>
    </source>
</evidence>
<dbReference type="Proteomes" id="UP001569414">
    <property type="component" value="Unassembled WGS sequence"/>
</dbReference>
<sequence length="125" mass="14155">MFIGEASKKTGLSIKAIRLYEEKGIIKAPKRQGRYRVYTNADIEVLNLISEAKELGVTLSTLKNVVTYESGRVDWEKISRFLVEVKDQLIGEMQTIRDRVTRVERCLDGIESCPKGLDSPPKGRL</sequence>
<name>A0ABV4NPN2_9GAMM</name>